<dbReference type="RefSeq" id="WP_196990738.1">
    <property type="nucleotide sequence ID" value="NZ_JADWYR010000001.1"/>
</dbReference>
<dbReference type="Gene3D" id="3.40.50.620">
    <property type="entry name" value="HUPs"/>
    <property type="match status" value="1"/>
</dbReference>
<comment type="caution">
    <text evidence="1">The sequence shown here is derived from an EMBL/GenBank/DDBJ whole genome shotgun (WGS) entry which is preliminary data.</text>
</comment>
<accession>A0A931EAH0</accession>
<name>A0A931EAH0_9BACT</name>
<organism evidence="1 2">
    <name type="scientific">Panacibacter microcysteis</name>
    <dbReference type="NCBI Taxonomy" id="2793269"/>
    <lineage>
        <taxon>Bacteria</taxon>
        <taxon>Pseudomonadati</taxon>
        <taxon>Bacteroidota</taxon>
        <taxon>Chitinophagia</taxon>
        <taxon>Chitinophagales</taxon>
        <taxon>Chitinophagaceae</taxon>
        <taxon>Panacibacter</taxon>
    </lineage>
</organism>
<dbReference type="Proteomes" id="UP000628448">
    <property type="component" value="Unassembled WGS sequence"/>
</dbReference>
<protein>
    <submittedName>
        <fullName evidence="1">Uncharacterized protein</fullName>
    </submittedName>
</protein>
<dbReference type="SUPFAM" id="SSF52402">
    <property type="entry name" value="Adenine nucleotide alpha hydrolases-like"/>
    <property type="match status" value="1"/>
</dbReference>
<keyword evidence="2" id="KW-1185">Reference proteome</keyword>
<reference evidence="1" key="1">
    <citation type="submission" date="2020-11" db="EMBL/GenBank/DDBJ databases">
        <title>Bacterial whole genome sequence for Panacibacter sp. DH6.</title>
        <authorList>
            <person name="Le V."/>
            <person name="Ko S."/>
            <person name="Ahn C.-Y."/>
            <person name="Oh H.-M."/>
        </authorList>
    </citation>
    <scope>NUCLEOTIDE SEQUENCE</scope>
    <source>
        <strain evidence="1">DH6</strain>
    </source>
</reference>
<proteinExistence type="predicted"/>
<evidence type="ECO:0000313" key="1">
    <source>
        <dbReference type="EMBL" id="MBG9376741.1"/>
    </source>
</evidence>
<sequence>MANILIPTDFTTSFTTTVNQVIQFIDRKPVNIILFHAFEIPFYVQDIFTKSARQPYNELLTDDFRQACKQLKDQHPKAIGKIGFKCMHGSTAAVFRNFVDANDVDAIICPDDYVHLKVHERSVNPTLFFNKAGIPVLNDFKPVRKQNEFNVITLSKPQMELN</sequence>
<dbReference type="InterPro" id="IPR014729">
    <property type="entry name" value="Rossmann-like_a/b/a_fold"/>
</dbReference>
<dbReference type="AlphaFoldDB" id="A0A931EAH0"/>
<evidence type="ECO:0000313" key="2">
    <source>
        <dbReference type="Proteomes" id="UP000628448"/>
    </source>
</evidence>
<dbReference type="EMBL" id="JADWYR010000001">
    <property type="protein sequence ID" value="MBG9376741.1"/>
    <property type="molecule type" value="Genomic_DNA"/>
</dbReference>
<gene>
    <name evidence="1" type="ORF">I5907_10870</name>
</gene>